<evidence type="ECO:0000256" key="13">
    <source>
        <dbReference type="ARBA" id="ARBA00023136"/>
    </source>
</evidence>
<dbReference type="PANTHER" id="PTHR34148">
    <property type="entry name" value="ADENOSYLCOBINAMIDE-GDP RIBAZOLETRANSFERASE"/>
    <property type="match status" value="1"/>
</dbReference>
<organism evidence="20 21">
    <name type="scientific">Flectobacillus longus</name>
    <dbReference type="NCBI Taxonomy" id="2984207"/>
    <lineage>
        <taxon>Bacteria</taxon>
        <taxon>Pseudomonadati</taxon>
        <taxon>Bacteroidota</taxon>
        <taxon>Cytophagia</taxon>
        <taxon>Cytophagales</taxon>
        <taxon>Flectobacillaceae</taxon>
        <taxon>Flectobacillus</taxon>
    </lineage>
</organism>
<evidence type="ECO:0000256" key="11">
    <source>
        <dbReference type="ARBA" id="ARBA00022842"/>
    </source>
</evidence>
<dbReference type="NCBIfam" id="TIGR00317">
    <property type="entry name" value="cobS"/>
    <property type="match status" value="1"/>
</dbReference>
<evidence type="ECO:0000256" key="3">
    <source>
        <dbReference type="ARBA" id="ARBA00004663"/>
    </source>
</evidence>
<evidence type="ECO:0000256" key="16">
    <source>
        <dbReference type="ARBA" id="ARBA00032853"/>
    </source>
</evidence>
<evidence type="ECO:0000256" key="7">
    <source>
        <dbReference type="ARBA" id="ARBA00022475"/>
    </source>
</evidence>
<comment type="similarity">
    <text evidence="4 19">Belongs to the CobS family.</text>
</comment>
<evidence type="ECO:0000313" key="20">
    <source>
        <dbReference type="EMBL" id="MDI9863239.1"/>
    </source>
</evidence>
<keyword evidence="8 19" id="KW-0169">Cobalamin biosynthesis</keyword>
<keyword evidence="12 19" id="KW-1133">Transmembrane helix</keyword>
<comment type="caution">
    <text evidence="20">The sequence shown here is derived from an EMBL/GenBank/DDBJ whole genome shotgun (WGS) entry which is preliminary data.</text>
</comment>
<comment type="pathway">
    <text evidence="3 19">Cofactor biosynthesis; adenosylcobalamin biosynthesis; adenosylcobalamin from cob(II)yrinate a,c-diamide: step 7/7.</text>
</comment>
<evidence type="ECO:0000313" key="21">
    <source>
        <dbReference type="Proteomes" id="UP001236569"/>
    </source>
</evidence>
<comment type="subcellular location">
    <subcellularLocation>
        <location evidence="2 19">Cell membrane</location>
        <topology evidence="2 19">Multi-pass membrane protein</topology>
    </subcellularLocation>
</comment>
<evidence type="ECO:0000256" key="14">
    <source>
        <dbReference type="ARBA" id="ARBA00025228"/>
    </source>
</evidence>
<evidence type="ECO:0000256" key="1">
    <source>
        <dbReference type="ARBA" id="ARBA00001946"/>
    </source>
</evidence>
<name>A0ABT6YI14_9BACT</name>
<evidence type="ECO:0000256" key="5">
    <source>
        <dbReference type="ARBA" id="ARBA00013200"/>
    </source>
</evidence>
<dbReference type="EMBL" id="JASHID010000002">
    <property type="protein sequence ID" value="MDI9863239.1"/>
    <property type="molecule type" value="Genomic_DNA"/>
</dbReference>
<evidence type="ECO:0000256" key="19">
    <source>
        <dbReference type="HAMAP-Rule" id="MF_00719"/>
    </source>
</evidence>
<evidence type="ECO:0000256" key="8">
    <source>
        <dbReference type="ARBA" id="ARBA00022573"/>
    </source>
</evidence>
<feature type="transmembrane region" description="Helical" evidence="19">
    <location>
        <begin position="37"/>
        <end position="57"/>
    </location>
</feature>
<gene>
    <name evidence="19" type="primary">cobS</name>
    <name evidence="20" type="ORF">QM480_02815</name>
</gene>
<feature type="transmembrane region" description="Helical" evidence="19">
    <location>
        <begin position="111"/>
        <end position="133"/>
    </location>
</feature>
<keyword evidence="21" id="KW-1185">Reference proteome</keyword>
<comment type="catalytic activity">
    <reaction evidence="17 19">
        <text>alpha-ribazole + adenosylcob(III)inamide-GDP = adenosylcob(III)alamin + GMP + H(+)</text>
        <dbReference type="Rhea" id="RHEA:16049"/>
        <dbReference type="ChEBI" id="CHEBI:10329"/>
        <dbReference type="ChEBI" id="CHEBI:15378"/>
        <dbReference type="ChEBI" id="CHEBI:18408"/>
        <dbReference type="ChEBI" id="CHEBI:58115"/>
        <dbReference type="ChEBI" id="CHEBI:60487"/>
        <dbReference type="EC" id="2.7.8.26"/>
    </reaction>
</comment>
<dbReference type="Pfam" id="PF02654">
    <property type="entry name" value="CobS"/>
    <property type="match status" value="1"/>
</dbReference>
<comment type="cofactor">
    <cofactor evidence="1 19">
        <name>Mg(2+)</name>
        <dbReference type="ChEBI" id="CHEBI:18420"/>
    </cofactor>
</comment>
<evidence type="ECO:0000256" key="10">
    <source>
        <dbReference type="ARBA" id="ARBA00022692"/>
    </source>
</evidence>
<evidence type="ECO:0000256" key="18">
    <source>
        <dbReference type="ARBA" id="ARBA00049504"/>
    </source>
</evidence>
<evidence type="ECO:0000256" key="9">
    <source>
        <dbReference type="ARBA" id="ARBA00022679"/>
    </source>
</evidence>
<feature type="transmembrane region" description="Helical" evidence="19">
    <location>
        <begin position="178"/>
        <end position="200"/>
    </location>
</feature>
<proteinExistence type="inferred from homology"/>
<reference evidence="20 21" key="1">
    <citation type="submission" date="2023-05" db="EMBL/GenBank/DDBJ databases">
        <title>Novel species of genus Flectobacillus isolated from stream in China.</title>
        <authorList>
            <person name="Lu H."/>
        </authorList>
    </citation>
    <scope>NUCLEOTIDE SEQUENCE [LARGE SCALE GENOMIC DNA]</scope>
    <source>
        <strain evidence="20 21">DC10W</strain>
    </source>
</reference>
<keyword evidence="11 19" id="KW-0460">Magnesium</keyword>
<sequence>MLTRQFHIFLNALMFYTRIPVPKWMKHDEDMLNQATVYFPVIGWIVGAISSLVFLLFSLVLPFPIAVLLSLVASILTTGGFHEDGLADVCDGFGGGWTKQKILDIMKDSRLGTFGLLGLGLALVLKVSSLFYIGKDYQIYALMLVHPLSRYAALSMIFTHEYVREDALSKAKPIGKKIGISAFFVASIFALIPMLIIVYVTQDWRIIGVLIPIFLMRAYLARYFTKWLGGYTGDCLGSIQQLTEVIAYLYLVGIWTVK</sequence>
<keyword evidence="9 19" id="KW-0808">Transferase</keyword>
<evidence type="ECO:0000256" key="17">
    <source>
        <dbReference type="ARBA" id="ARBA00048623"/>
    </source>
</evidence>
<keyword evidence="13 19" id="KW-0472">Membrane</keyword>
<dbReference type="Proteomes" id="UP001236569">
    <property type="component" value="Unassembled WGS sequence"/>
</dbReference>
<keyword evidence="10 19" id="KW-0812">Transmembrane</keyword>
<dbReference type="PANTHER" id="PTHR34148:SF1">
    <property type="entry name" value="ADENOSYLCOBINAMIDE-GDP RIBAZOLETRANSFERASE"/>
    <property type="match status" value="1"/>
</dbReference>
<comment type="function">
    <text evidence="14 19">Joins adenosylcobinamide-GDP and alpha-ribazole to generate adenosylcobalamin (Ado-cobalamin). Also synthesizes adenosylcobalamin 5'-phosphate from adenosylcobinamide-GDP and alpha-ribazole 5'-phosphate.</text>
</comment>
<protein>
    <recommendedName>
        <fullName evidence="6 19">Adenosylcobinamide-GDP ribazoletransferase</fullName>
        <ecNumber evidence="5 19">2.7.8.26</ecNumber>
    </recommendedName>
    <alternativeName>
        <fullName evidence="16 19">Cobalamin synthase</fullName>
    </alternativeName>
    <alternativeName>
        <fullName evidence="15 19">Cobalamin-5'-phosphate synthase</fullName>
    </alternativeName>
</protein>
<evidence type="ECO:0000256" key="4">
    <source>
        <dbReference type="ARBA" id="ARBA00010561"/>
    </source>
</evidence>
<evidence type="ECO:0000256" key="12">
    <source>
        <dbReference type="ARBA" id="ARBA00022989"/>
    </source>
</evidence>
<dbReference type="HAMAP" id="MF_00719">
    <property type="entry name" value="CobS"/>
    <property type="match status" value="1"/>
</dbReference>
<dbReference type="GO" id="GO:0051073">
    <property type="term" value="F:adenosylcobinamide-GDP ribazoletransferase activity"/>
    <property type="evidence" value="ECO:0007669"/>
    <property type="project" value="UniProtKB-EC"/>
</dbReference>
<evidence type="ECO:0000256" key="6">
    <source>
        <dbReference type="ARBA" id="ARBA00015850"/>
    </source>
</evidence>
<dbReference type="InterPro" id="IPR003805">
    <property type="entry name" value="CobS"/>
</dbReference>
<evidence type="ECO:0000256" key="15">
    <source>
        <dbReference type="ARBA" id="ARBA00032605"/>
    </source>
</evidence>
<evidence type="ECO:0000256" key="2">
    <source>
        <dbReference type="ARBA" id="ARBA00004651"/>
    </source>
</evidence>
<dbReference type="RefSeq" id="WP_283368552.1">
    <property type="nucleotide sequence ID" value="NZ_JASHID010000002.1"/>
</dbReference>
<dbReference type="EC" id="2.7.8.26" evidence="5 19"/>
<keyword evidence="7 19" id="KW-1003">Cell membrane</keyword>
<accession>A0ABT6YI14</accession>
<dbReference type="NCBIfam" id="NF001277">
    <property type="entry name" value="PRK00235.1-3"/>
    <property type="match status" value="1"/>
</dbReference>
<comment type="catalytic activity">
    <reaction evidence="18 19">
        <text>alpha-ribazole 5'-phosphate + adenosylcob(III)inamide-GDP = adenosylcob(III)alamin 5'-phosphate + GMP + H(+)</text>
        <dbReference type="Rhea" id="RHEA:23560"/>
        <dbReference type="ChEBI" id="CHEBI:15378"/>
        <dbReference type="ChEBI" id="CHEBI:57918"/>
        <dbReference type="ChEBI" id="CHEBI:58115"/>
        <dbReference type="ChEBI" id="CHEBI:60487"/>
        <dbReference type="ChEBI" id="CHEBI:60493"/>
        <dbReference type="EC" id="2.7.8.26"/>
    </reaction>
</comment>
<feature type="transmembrane region" description="Helical" evidence="19">
    <location>
        <begin position="206"/>
        <end position="224"/>
    </location>
</feature>
<feature type="transmembrane region" description="Helical" evidence="19">
    <location>
        <begin position="63"/>
        <end position="81"/>
    </location>
</feature>